<dbReference type="Gene3D" id="1.20.1070.10">
    <property type="entry name" value="Rhodopsin 7-helix transmembrane proteins"/>
    <property type="match status" value="1"/>
</dbReference>
<dbReference type="Proteomes" id="UP000008144">
    <property type="component" value="Chromosome 4"/>
</dbReference>
<dbReference type="SUPFAM" id="SSF81321">
    <property type="entry name" value="Family A G protein-coupled receptor-like"/>
    <property type="match status" value="1"/>
</dbReference>
<evidence type="ECO:0000259" key="6">
    <source>
        <dbReference type="PROSITE" id="PS50262"/>
    </source>
</evidence>
<keyword evidence="8" id="KW-1185">Reference proteome</keyword>
<evidence type="ECO:0000256" key="3">
    <source>
        <dbReference type="ARBA" id="ARBA00022989"/>
    </source>
</evidence>
<proteinExistence type="predicted"/>
<dbReference type="EMBL" id="EAAA01001973">
    <property type="status" value="NOT_ANNOTATED_CDS"/>
    <property type="molecule type" value="Genomic_DNA"/>
</dbReference>
<reference evidence="7" key="4">
    <citation type="submission" date="2025-09" db="UniProtKB">
        <authorList>
            <consortium name="Ensembl"/>
        </authorList>
    </citation>
    <scope>IDENTIFICATION</scope>
</reference>
<evidence type="ECO:0000256" key="5">
    <source>
        <dbReference type="SAM" id="Phobius"/>
    </source>
</evidence>
<dbReference type="HOGENOM" id="CLU_1177696_0_0_1"/>
<dbReference type="GeneTree" id="ENSGT00530000065318"/>
<reference evidence="7" key="3">
    <citation type="submission" date="2025-08" db="UniProtKB">
        <authorList>
            <consortium name="Ensembl"/>
        </authorList>
    </citation>
    <scope>IDENTIFICATION</scope>
</reference>
<dbReference type="GO" id="GO:0005886">
    <property type="term" value="C:plasma membrane"/>
    <property type="evidence" value="ECO:0000318"/>
    <property type="project" value="GO_Central"/>
</dbReference>
<organism evidence="7 8">
    <name type="scientific">Ciona intestinalis</name>
    <name type="common">Transparent sea squirt</name>
    <name type="synonym">Ascidia intestinalis</name>
    <dbReference type="NCBI Taxonomy" id="7719"/>
    <lineage>
        <taxon>Eukaryota</taxon>
        <taxon>Metazoa</taxon>
        <taxon>Chordata</taxon>
        <taxon>Tunicata</taxon>
        <taxon>Ascidiacea</taxon>
        <taxon>Phlebobranchia</taxon>
        <taxon>Cionidae</taxon>
        <taxon>Ciona</taxon>
    </lineage>
</organism>
<comment type="subcellular location">
    <subcellularLocation>
        <location evidence="1">Membrane</location>
    </subcellularLocation>
</comment>
<protein>
    <recommendedName>
        <fullName evidence="6">G-protein coupled receptors family 1 profile domain-containing protein</fullName>
    </recommendedName>
</protein>
<feature type="transmembrane region" description="Helical" evidence="5">
    <location>
        <begin position="148"/>
        <end position="165"/>
    </location>
</feature>
<keyword evidence="3 5" id="KW-1133">Transmembrane helix</keyword>
<dbReference type="InterPro" id="IPR017452">
    <property type="entry name" value="GPCR_Rhodpsn_7TM"/>
</dbReference>
<dbReference type="PROSITE" id="PS50262">
    <property type="entry name" value="G_PROTEIN_RECEP_F1_2"/>
    <property type="match status" value="1"/>
</dbReference>
<keyword evidence="2 5" id="KW-0812">Transmembrane</keyword>
<accession>H2XYH7</accession>
<dbReference type="CDD" id="cd00637">
    <property type="entry name" value="7tm_classA_rhodopsin-like"/>
    <property type="match status" value="1"/>
</dbReference>
<evidence type="ECO:0000313" key="7">
    <source>
        <dbReference type="Ensembl" id="ENSCINP00000034711.1"/>
    </source>
</evidence>
<feature type="transmembrane region" description="Helical" evidence="5">
    <location>
        <begin position="103"/>
        <end position="127"/>
    </location>
</feature>
<evidence type="ECO:0000256" key="1">
    <source>
        <dbReference type="ARBA" id="ARBA00004370"/>
    </source>
</evidence>
<evidence type="ECO:0000256" key="2">
    <source>
        <dbReference type="ARBA" id="ARBA00022692"/>
    </source>
</evidence>
<evidence type="ECO:0000313" key="8">
    <source>
        <dbReference type="Proteomes" id="UP000008144"/>
    </source>
</evidence>
<dbReference type="GO" id="GO:0007186">
    <property type="term" value="P:G protein-coupled receptor signaling pathway"/>
    <property type="evidence" value="ECO:0000318"/>
    <property type="project" value="GO_Central"/>
</dbReference>
<evidence type="ECO:0000256" key="4">
    <source>
        <dbReference type="ARBA" id="ARBA00023136"/>
    </source>
</evidence>
<dbReference type="AlphaFoldDB" id="H2XYH7"/>
<feature type="transmembrane region" description="Helical" evidence="5">
    <location>
        <begin position="185"/>
        <end position="206"/>
    </location>
</feature>
<dbReference type="GO" id="GO:0001609">
    <property type="term" value="F:G protein-coupled adenosine receptor activity"/>
    <property type="evidence" value="ECO:0000318"/>
    <property type="project" value="GO_Central"/>
</dbReference>
<dbReference type="Ensembl" id="ENSCINT00000034619.1">
    <property type="protein sequence ID" value="ENSCINP00000034711.1"/>
    <property type="gene ID" value="ENSCING00000024091.1"/>
</dbReference>
<name>H2XYH7_CIOIN</name>
<keyword evidence="4 5" id="KW-0472">Membrane</keyword>
<reference evidence="7" key="2">
    <citation type="journal article" date="2008" name="Genome Biol.">
        <title>Improved genome assembly and evidence-based global gene model set for the chordate Ciona intestinalis: new insight into intron and operon populations.</title>
        <authorList>
            <person name="Satou Y."/>
            <person name="Mineta K."/>
            <person name="Ogasawara M."/>
            <person name="Sasakura Y."/>
            <person name="Shoguchi E."/>
            <person name="Ueno K."/>
            <person name="Yamada L."/>
            <person name="Matsumoto J."/>
            <person name="Wasserscheid J."/>
            <person name="Dewar K."/>
            <person name="Wiley G.B."/>
            <person name="Macmil S.L."/>
            <person name="Roe B.A."/>
            <person name="Zeller R.W."/>
            <person name="Hastings K.E."/>
            <person name="Lemaire P."/>
            <person name="Lindquist E."/>
            <person name="Endo T."/>
            <person name="Hotta K."/>
            <person name="Inaba K."/>
        </authorList>
    </citation>
    <scope>NUCLEOTIDE SEQUENCE [LARGE SCALE GENOMIC DNA]</scope>
    <source>
        <strain evidence="7">wild type</strain>
    </source>
</reference>
<sequence>MENNYSQYIEPSLYWERNDSVVYELGYAIIPNRVLLPIDYYPIPDINDLENGTAAAARNQTNATAYVSVLCGFPSFCSYSAYNVCSNTTLVECDECSMIGAGFFIFACVVLGAMILIGNSLVFWYNFRNSIQDKFSIMKASLSVADSLAGIQIFGVVLYNVSWTINSTSQELDMKQLLYQDSPQAIIGGMFYIMSFTSSLFHLLYFSGQRLFAVTYPINYKIQSNAHVAFGLVLTW</sequence>
<feature type="domain" description="G-protein coupled receptors family 1 profile" evidence="6">
    <location>
        <begin position="118"/>
        <end position="236"/>
    </location>
</feature>
<reference evidence="8" key="1">
    <citation type="journal article" date="2002" name="Science">
        <title>The draft genome of Ciona intestinalis: insights into chordate and vertebrate origins.</title>
        <authorList>
            <person name="Dehal P."/>
            <person name="Satou Y."/>
            <person name="Campbell R.K."/>
            <person name="Chapman J."/>
            <person name="Degnan B."/>
            <person name="De Tomaso A."/>
            <person name="Davidson B."/>
            <person name="Di Gregorio A."/>
            <person name="Gelpke M."/>
            <person name="Goodstein D.M."/>
            <person name="Harafuji N."/>
            <person name="Hastings K.E."/>
            <person name="Ho I."/>
            <person name="Hotta K."/>
            <person name="Huang W."/>
            <person name="Kawashima T."/>
            <person name="Lemaire P."/>
            <person name="Martinez D."/>
            <person name="Meinertzhagen I.A."/>
            <person name="Necula S."/>
            <person name="Nonaka M."/>
            <person name="Putnam N."/>
            <person name="Rash S."/>
            <person name="Saiga H."/>
            <person name="Satake M."/>
            <person name="Terry A."/>
            <person name="Yamada L."/>
            <person name="Wang H.G."/>
            <person name="Awazu S."/>
            <person name="Azumi K."/>
            <person name="Boore J."/>
            <person name="Branno M."/>
            <person name="Chin-Bow S."/>
            <person name="DeSantis R."/>
            <person name="Doyle S."/>
            <person name="Francino P."/>
            <person name="Keys D.N."/>
            <person name="Haga S."/>
            <person name="Hayashi H."/>
            <person name="Hino K."/>
            <person name="Imai K.S."/>
            <person name="Inaba K."/>
            <person name="Kano S."/>
            <person name="Kobayashi K."/>
            <person name="Kobayashi M."/>
            <person name="Lee B.I."/>
            <person name="Makabe K.W."/>
            <person name="Manohar C."/>
            <person name="Matassi G."/>
            <person name="Medina M."/>
            <person name="Mochizuki Y."/>
            <person name="Mount S."/>
            <person name="Morishita T."/>
            <person name="Miura S."/>
            <person name="Nakayama A."/>
            <person name="Nishizaka S."/>
            <person name="Nomoto H."/>
            <person name="Ohta F."/>
            <person name="Oishi K."/>
            <person name="Rigoutsos I."/>
            <person name="Sano M."/>
            <person name="Sasaki A."/>
            <person name="Sasakura Y."/>
            <person name="Shoguchi E."/>
            <person name="Shin-i T."/>
            <person name="Spagnuolo A."/>
            <person name="Stainier D."/>
            <person name="Suzuki M.M."/>
            <person name="Tassy O."/>
            <person name="Takatori N."/>
            <person name="Tokuoka M."/>
            <person name="Yagi K."/>
            <person name="Yoshizaki F."/>
            <person name="Wada S."/>
            <person name="Zhang C."/>
            <person name="Hyatt P.D."/>
            <person name="Larimer F."/>
            <person name="Detter C."/>
            <person name="Doggett N."/>
            <person name="Glavina T."/>
            <person name="Hawkins T."/>
            <person name="Richardson P."/>
            <person name="Lucas S."/>
            <person name="Kohara Y."/>
            <person name="Levine M."/>
            <person name="Satoh N."/>
            <person name="Rokhsar D.S."/>
        </authorList>
    </citation>
    <scope>NUCLEOTIDE SEQUENCE [LARGE SCALE GENOMIC DNA]</scope>
</reference>
<dbReference type="InParanoid" id="H2XYH7"/>